<reference evidence="9 10" key="1">
    <citation type="submission" date="2020-12" db="EMBL/GenBank/DDBJ databases">
        <title>Halosimplex halophilum sp. nov. and Halosimplex salinum sp. nov., two new members of the genus Halosimplex.</title>
        <authorList>
            <person name="Cui H.L."/>
        </authorList>
    </citation>
    <scope>NUCLEOTIDE SEQUENCE [LARGE SCALE GENOMIC DNA]</scope>
    <source>
        <strain evidence="9 10">YGH94</strain>
    </source>
</reference>
<name>A0A7U3WBG8_9EURY</name>
<accession>A0A7U3WBG8</accession>
<keyword evidence="3 7" id="KW-0812">Transmembrane</keyword>
<dbReference type="AlphaFoldDB" id="A0A7U3WBG8"/>
<evidence type="ECO:0000259" key="8">
    <source>
        <dbReference type="PROSITE" id="PS51202"/>
    </source>
</evidence>
<dbReference type="KEGG" id="hlt:I7X12_10285"/>
<dbReference type="InterPro" id="IPR036721">
    <property type="entry name" value="RCK_C_sf"/>
</dbReference>
<feature type="domain" description="RCK C-terminal" evidence="8">
    <location>
        <begin position="330"/>
        <end position="416"/>
    </location>
</feature>
<evidence type="ECO:0000313" key="10">
    <source>
        <dbReference type="Proteomes" id="UP000595001"/>
    </source>
</evidence>
<evidence type="ECO:0000256" key="3">
    <source>
        <dbReference type="ARBA" id="ARBA00022692"/>
    </source>
</evidence>
<dbReference type="GO" id="GO:0008324">
    <property type="term" value="F:monoatomic cation transmembrane transporter activity"/>
    <property type="evidence" value="ECO:0007669"/>
    <property type="project" value="InterPro"/>
</dbReference>
<feature type="transmembrane region" description="Helical" evidence="7">
    <location>
        <begin position="557"/>
        <end position="582"/>
    </location>
</feature>
<organism evidence="9 10">
    <name type="scientific">Halosimplex litoreum</name>
    <dbReference type="NCBI Taxonomy" id="1198301"/>
    <lineage>
        <taxon>Archaea</taxon>
        <taxon>Methanobacteriati</taxon>
        <taxon>Methanobacteriota</taxon>
        <taxon>Stenosarchaea group</taxon>
        <taxon>Halobacteria</taxon>
        <taxon>Halobacteriales</taxon>
        <taxon>Haloarculaceae</taxon>
        <taxon>Halosimplex</taxon>
    </lineage>
</organism>
<comment type="subcellular location">
    <subcellularLocation>
        <location evidence="1">Membrane</location>
        <topology evidence="1">Multi-pass membrane protein</topology>
    </subcellularLocation>
</comment>
<feature type="transmembrane region" description="Helical" evidence="7">
    <location>
        <begin position="6"/>
        <end position="25"/>
    </location>
</feature>
<keyword evidence="4" id="KW-0677">Repeat</keyword>
<evidence type="ECO:0000256" key="6">
    <source>
        <dbReference type="ARBA" id="ARBA00023136"/>
    </source>
</evidence>
<dbReference type="RefSeq" id="WP_198063721.1">
    <property type="nucleotide sequence ID" value="NZ_CP065856.1"/>
</dbReference>
<dbReference type="InterPro" id="IPR004680">
    <property type="entry name" value="Cit_transptr-like_dom"/>
</dbReference>
<dbReference type="SUPFAM" id="SSF116726">
    <property type="entry name" value="TrkA C-terminal domain-like"/>
    <property type="match status" value="2"/>
</dbReference>
<keyword evidence="10" id="KW-1185">Reference proteome</keyword>
<dbReference type="Pfam" id="PF03600">
    <property type="entry name" value="CitMHS"/>
    <property type="match status" value="1"/>
</dbReference>
<dbReference type="PANTHER" id="PTHR43652:SF2">
    <property type="entry name" value="BASIC AMINO ACID ANTIPORTER YFCC-RELATED"/>
    <property type="match status" value="1"/>
</dbReference>
<feature type="transmembrane region" description="Helical" evidence="7">
    <location>
        <begin position="32"/>
        <end position="58"/>
    </location>
</feature>
<dbReference type="InterPro" id="IPR006037">
    <property type="entry name" value="RCK_C"/>
</dbReference>
<gene>
    <name evidence="9" type="ORF">I7X12_10285</name>
</gene>
<dbReference type="PANTHER" id="PTHR43652">
    <property type="entry name" value="BASIC AMINO ACID ANTIPORTER YFCC-RELATED"/>
    <property type="match status" value="1"/>
</dbReference>
<dbReference type="Proteomes" id="UP000595001">
    <property type="component" value="Chromosome"/>
</dbReference>
<evidence type="ECO:0000256" key="1">
    <source>
        <dbReference type="ARBA" id="ARBA00004141"/>
    </source>
</evidence>
<sequence>MPFGITAGAAFVFLVILAALILFATEPVPVDITAIGVLVALLLVEPLSATAADLGLLADPLVVLSDPAEGLSATENGLSGFASSATLTVLAMFVLSEGVQRTGVVQILGSKIAAVTRDSESRQLSAIIGVVSPISGFINNTAAVAILLPMVTDLAHEGKTSPSKLLIPLSYASMFGGMLTLIGTSTNILASELSGRLIGRTFTMFEFTQLGVIVSIVGAAYLLTVGRWLTPARIPVAEDLTEEFEMGEYLTEVVVREDSPMVGETVRDALADTDFDVDLVQLIRGERAFTEPLDPKVIQAGDVFAVRTDRDTLVDLSDAEGLDLLPEVEVDETELEQPSERENLVEVVIAPGSNLVGESLASANFRQRYDATVLALRRGQELFRQRMDDVRLRVGDTLLIQGPPDSIERLNANRDFIVAQEIDRPDYRRSKIPVAVGVVGAVVGVAALGVLPIVVAALTGALLMVLSGCLKPTEVYDAVQWDVIFLLAGVIPLGIALENTGGADLIADLVVQSSTLLPPLGVLALMYLVTALLTNIISNNASVVLMIPVAVEAARQLGVNTFSFILAVTFAASTAFMTPVGYQTNLFVYGPGGYRFSDYLKVGTPLQLIFAAVTTLGIYAFWGL</sequence>
<keyword evidence="2" id="KW-0813">Transport</keyword>
<feature type="domain" description="RCK C-terminal" evidence="8">
    <location>
        <begin position="238"/>
        <end position="322"/>
    </location>
</feature>
<evidence type="ECO:0000313" key="9">
    <source>
        <dbReference type="EMBL" id="QPV64963.1"/>
    </source>
</evidence>
<keyword evidence="5 7" id="KW-1133">Transmembrane helix</keyword>
<protein>
    <submittedName>
        <fullName evidence="9">SLC13 family permease</fullName>
    </submittedName>
</protein>
<dbReference type="InterPro" id="IPR051679">
    <property type="entry name" value="DASS-Related_Transporters"/>
</dbReference>
<dbReference type="GO" id="GO:0005886">
    <property type="term" value="C:plasma membrane"/>
    <property type="evidence" value="ECO:0007669"/>
    <property type="project" value="TreeGrafter"/>
</dbReference>
<feature type="transmembrane region" description="Helical" evidence="7">
    <location>
        <begin position="517"/>
        <end position="537"/>
    </location>
</feature>
<feature type="transmembrane region" description="Helical" evidence="7">
    <location>
        <begin position="478"/>
        <end position="497"/>
    </location>
</feature>
<keyword evidence="6 7" id="KW-0472">Membrane</keyword>
<feature type="transmembrane region" description="Helical" evidence="7">
    <location>
        <begin position="202"/>
        <end position="223"/>
    </location>
</feature>
<dbReference type="GO" id="GO:0006813">
    <property type="term" value="P:potassium ion transport"/>
    <property type="evidence" value="ECO:0007669"/>
    <property type="project" value="InterPro"/>
</dbReference>
<evidence type="ECO:0000256" key="5">
    <source>
        <dbReference type="ARBA" id="ARBA00022989"/>
    </source>
</evidence>
<feature type="transmembrane region" description="Helical" evidence="7">
    <location>
        <begin position="78"/>
        <end position="95"/>
    </location>
</feature>
<feature type="transmembrane region" description="Helical" evidence="7">
    <location>
        <begin position="434"/>
        <end position="466"/>
    </location>
</feature>
<proteinExistence type="predicted"/>
<evidence type="ECO:0000256" key="4">
    <source>
        <dbReference type="ARBA" id="ARBA00022737"/>
    </source>
</evidence>
<dbReference type="FunFam" id="3.30.70.1450:FF:000009">
    <property type="entry name" value="SLC13 family permease"/>
    <property type="match status" value="1"/>
</dbReference>
<feature type="transmembrane region" description="Helical" evidence="7">
    <location>
        <begin position="126"/>
        <end position="151"/>
    </location>
</feature>
<evidence type="ECO:0000256" key="2">
    <source>
        <dbReference type="ARBA" id="ARBA00022448"/>
    </source>
</evidence>
<dbReference type="OrthoDB" id="21388at2157"/>
<evidence type="ECO:0000256" key="7">
    <source>
        <dbReference type="SAM" id="Phobius"/>
    </source>
</evidence>
<feature type="transmembrane region" description="Helical" evidence="7">
    <location>
        <begin position="602"/>
        <end position="622"/>
    </location>
</feature>
<feature type="transmembrane region" description="Helical" evidence="7">
    <location>
        <begin position="171"/>
        <end position="190"/>
    </location>
</feature>
<dbReference type="Pfam" id="PF02080">
    <property type="entry name" value="TrkA_C"/>
    <property type="match status" value="1"/>
</dbReference>
<dbReference type="Gene3D" id="3.30.70.1450">
    <property type="entry name" value="Regulator of K+ conductance, C-terminal domain"/>
    <property type="match status" value="2"/>
</dbReference>
<dbReference type="PROSITE" id="PS51202">
    <property type="entry name" value="RCK_C"/>
    <property type="match status" value="2"/>
</dbReference>
<dbReference type="EMBL" id="CP065856">
    <property type="protein sequence ID" value="QPV64963.1"/>
    <property type="molecule type" value="Genomic_DNA"/>
</dbReference>
<dbReference type="GeneID" id="60588884"/>